<dbReference type="HOGENOM" id="CLU_930603_0_0_1"/>
<organism evidence="3 4">
    <name type="scientific">Aureobasidium namibiae CBS 147.97</name>
    <dbReference type="NCBI Taxonomy" id="1043004"/>
    <lineage>
        <taxon>Eukaryota</taxon>
        <taxon>Fungi</taxon>
        <taxon>Dikarya</taxon>
        <taxon>Ascomycota</taxon>
        <taxon>Pezizomycotina</taxon>
        <taxon>Dothideomycetes</taxon>
        <taxon>Dothideomycetidae</taxon>
        <taxon>Dothideales</taxon>
        <taxon>Saccotheciaceae</taxon>
        <taxon>Aureobasidium</taxon>
    </lineage>
</organism>
<reference evidence="3 4" key="1">
    <citation type="journal article" date="2014" name="BMC Genomics">
        <title>Genome sequencing of four Aureobasidium pullulans varieties: biotechnological potential, stress tolerance, and description of new species.</title>
        <authorList>
            <person name="Gostin Ar C."/>
            <person name="Ohm R.A."/>
            <person name="Kogej T."/>
            <person name="Sonjak S."/>
            <person name="Turk M."/>
            <person name="Zajc J."/>
            <person name="Zalar P."/>
            <person name="Grube M."/>
            <person name="Sun H."/>
            <person name="Han J."/>
            <person name="Sharma A."/>
            <person name="Chiniquy J."/>
            <person name="Ngan C.Y."/>
            <person name="Lipzen A."/>
            <person name="Barry K."/>
            <person name="Grigoriev I.V."/>
            <person name="Gunde-Cimerman N."/>
        </authorList>
    </citation>
    <scope>NUCLEOTIDE SEQUENCE [LARGE SCALE GENOMIC DNA]</scope>
    <source>
        <strain evidence="3 4">CBS 147.97</strain>
    </source>
</reference>
<sequence length="299" mass="34025">MTHQVHSILLGLRFHWISVWRAVLASDASSVDLVDDACQDHGTRTDRIRAFIFNGWLASTLRLGDEFFEKFVTERVIYRIVRMPPHAQQAQDPGACQSDDTEEHGDGLPRTSQTPSTPRFRDDEDRCEHIHRSQSDPRNVLSRPVNTQVHQSFPGRPHTQHRHAHALPEQRDAWAVSKRSRNYGTARTRSRSPIAFGQTSPSVYASRLSDHARNDEEKAAVLHQRYRNRGRAMHSGTTRNGKLNETTHYAPAFLAAFNRTKIGHTPAASHAEYPSAYRHPPNYHRCHLRGPSNNAHHGL</sequence>
<gene>
    <name evidence="3" type="ORF">M436DRAFT_62390</name>
</gene>
<accession>A0A074WTS7</accession>
<name>A0A074WTS7_9PEZI</name>
<evidence type="ECO:0000256" key="2">
    <source>
        <dbReference type="SAM" id="SignalP"/>
    </source>
</evidence>
<feature type="compositionally biased region" description="Basic and acidic residues" evidence="1">
    <location>
        <begin position="119"/>
        <end position="135"/>
    </location>
</feature>
<dbReference type="RefSeq" id="XP_013429175.1">
    <property type="nucleotide sequence ID" value="XM_013573721.1"/>
</dbReference>
<keyword evidence="2" id="KW-0732">Signal</keyword>
<feature type="region of interest" description="Disordered" evidence="1">
    <location>
        <begin position="86"/>
        <end position="166"/>
    </location>
</feature>
<feature type="chain" id="PRO_5001702769" evidence="2">
    <location>
        <begin position="26"/>
        <end position="299"/>
    </location>
</feature>
<protein>
    <submittedName>
        <fullName evidence="3">Uncharacterized protein</fullName>
    </submittedName>
</protein>
<dbReference type="EMBL" id="KL584706">
    <property type="protein sequence ID" value="KEQ74974.1"/>
    <property type="molecule type" value="Genomic_DNA"/>
</dbReference>
<dbReference type="AlphaFoldDB" id="A0A074WTS7"/>
<evidence type="ECO:0000313" key="3">
    <source>
        <dbReference type="EMBL" id="KEQ74974.1"/>
    </source>
</evidence>
<keyword evidence="4" id="KW-1185">Reference proteome</keyword>
<dbReference type="GeneID" id="25413364"/>
<evidence type="ECO:0000313" key="4">
    <source>
        <dbReference type="Proteomes" id="UP000027730"/>
    </source>
</evidence>
<proteinExistence type="predicted"/>
<feature type="signal peptide" evidence="2">
    <location>
        <begin position="1"/>
        <end position="25"/>
    </location>
</feature>
<evidence type="ECO:0000256" key="1">
    <source>
        <dbReference type="SAM" id="MobiDB-lite"/>
    </source>
</evidence>
<dbReference type="Proteomes" id="UP000027730">
    <property type="component" value="Unassembled WGS sequence"/>
</dbReference>